<dbReference type="EMBL" id="KQ460045">
    <property type="protein sequence ID" value="KPJ18142.1"/>
    <property type="molecule type" value="Genomic_DNA"/>
</dbReference>
<evidence type="ECO:0000313" key="3">
    <source>
        <dbReference type="Proteomes" id="UP000053240"/>
    </source>
</evidence>
<keyword evidence="3" id="KW-1185">Reference proteome</keyword>
<keyword evidence="1" id="KW-1133">Transmembrane helix</keyword>
<protein>
    <submittedName>
        <fullName evidence="2">Uncharacterized protein</fullName>
    </submittedName>
</protein>
<organism evidence="2 3">
    <name type="scientific">Papilio machaon</name>
    <name type="common">Old World swallowtail butterfly</name>
    <dbReference type="NCBI Taxonomy" id="76193"/>
    <lineage>
        <taxon>Eukaryota</taxon>
        <taxon>Metazoa</taxon>
        <taxon>Ecdysozoa</taxon>
        <taxon>Arthropoda</taxon>
        <taxon>Hexapoda</taxon>
        <taxon>Insecta</taxon>
        <taxon>Pterygota</taxon>
        <taxon>Neoptera</taxon>
        <taxon>Endopterygota</taxon>
        <taxon>Lepidoptera</taxon>
        <taxon>Glossata</taxon>
        <taxon>Ditrysia</taxon>
        <taxon>Papilionoidea</taxon>
        <taxon>Papilionidae</taxon>
        <taxon>Papilioninae</taxon>
        <taxon>Papilio</taxon>
    </lineage>
</organism>
<evidence type="ECO:0000256" key="1">
    <source>
        <dbReference type="SAM" id="Phobius"/>
    </source>
</evidence>
<name>A0A194RKS6_PAPMA</name>
<keyword evidence="1" id="KW-0472">Membrane</keyword>
<dbReference type="InParanoid" id="A0A194RKS6"/>
<keyword evidence="1" id="KW-0812">Transmembrane</keyword>
<gene>
    <name evidence="2" type="ORF">RR48_11990</name>
</gene>
<accession>A0A194RKS6</accession>
<reference evidence="2 3" key="1">
    <citation type="journal article" date="2015" name="Nat. Commun.">
        <title>Outbred genome sequencing and CRISPR/Cas9 gene editing in butterflies.</title>
        <authorList>
            <person name="Li X."/>
            <person name="Fan D."/>
            <person name="Zhang W."/>
            <person name="Liu G."/>
            <person name="Zhang L."/>
            <person name="Zhao L."/>
            <person name="Fang X."/>
            <person name="Chen L."/>
            <person name="Dong Y."/>
            <person name="Chen Y."/>
            <person name="Ding Y."/>
            <person name="Zhao R."/>
            <person name="Feng M."/>
            <person name="Zhu Y."/>
            <person name="Feng Y."/>
            <person name="Jiang X."/>
            <person name="Zhu D."/>
            <person name="Xiang H."/>
            <person name="Feng X."/>
            <person name="Li S."/>
            <person name="Wang J."/>
            <person name="Zhang G."/>
            <person name="Kronforst M.R."/>
            <person name="Wang W."/>
        </authorList>
    </citation>
    <scope>NUCLEOTIDE SEQUENCE [LARGE SCALE GENOMIC DNA]</scope>
    <source>
        <strain evidence="2">Ya'a_city_454_Pm</strain>
        <tissue evidence="2">Whole body</tissue>
    </source>
</reference>
<dbReference type="AlphaFoldDB" id="A0A194RKS6"/>
<evidence type="ECO:0000313" key="2">
    <source>
        <dbReference type="EMBL" id="KPJ18142.1"/>
    </source>
</evidence>
<proteinExistence type="predicted"/>
<dbReference type="Proteomes" id="UP000053240">
    <property type="component" value="Unassembled WGS sequence"/>
</dbReference>
<sequence length="321" mass="34887">MRDVYHLFRLLHVFATPVTARLFTCSAVRCVHLRLQFQSMQVARLSVPVAARLRLQLRSQRAFACNSGHSVPLHLQRRLLRAPPPATPVAACLSTCSAGRCAYHRLQRRALRAPPPAVPIAAGSTSICSGCCAPPPATLAALRASACNSGRCADLRGKSGYSSRLRLSVRLLHTSSPVASVAVRAFTAIAVGGTPTRSGCCASLQLRSLCLRFLWRYTILLLRRLPRSTVFRLLSAFQHPAPGYVGSRGVLTSSSTATFLGRFILLVSIHVFTICCVFVLSFQLPMFSLPALLAHVTLASSCYDLTFKTDQNVLQTAALWN</sequence>
<feature type="transmembrane region" description="Helical" evidence="1">
    <location>
        <begin position="259"/>
        <end position="282"/>
    </location>
</feature>